<evidence type="ECO:0000313" key="2">
    <source>
        <dbReference type="EMBL" id="MFC5808353.1"/>
    </source>
</evidence>
<gene>
    <name evidence="2" type="ORF">ACFQGO_12685</name>
</gene>
<reference evidence="3" key="1">
    <citation type="journal article" date="2019" name="Int. J. Syst. Evol. Microbiol.">
        <title>The Global Catalogue of Microorganisms (GCM) 10K type strain sequencing project: providing services to taxonomists for standard genome sequencing and annotation.</title>
        <authorList>
            <consortium name="The Broad Institute Genomics Platform"/>
            <consortium name="The Broad Institute Genome Sequencing Center for Infectious Disease"/>
            <person name="Wu L."/>
            <person name="Ma J."/>
        </authorList>
    </citation>
    <scope>NUCLEOTIDE SEQUENCE [LARGE SCALE GENOMIC DNA]</scope>
    <source>
        <strain evidence="3">JCM 9918</strain>
    </source>
</reference>
<sequence length="109" mass="12047">MPRGPDAHTARPRDDGRPTTRLLALGAAGALLLTGRGRSGERDSSYDGSKGRRPRRRRLPGPRARRPRRTGLPAAPTLRELSVHVRDLNRDREDGQPTDPADAFRRLAP</sequence>
<organism evidence="2 3">
    <name type="scientific">Streptomyces heilongjiangensis</name>
    <dbReference type="NCBI Taxonomy" id="945052"/>
    <lineage>
        <taxon>Bacteria</taxon>
        <taxon>Bacillati</taxon>
        <taxon>Actinomycetota</taxon>
        <taxon>Actinomycetes</taxon>
        <taxon>Kitasatosporales</taxon>
        <taxon>Streptomycetaceae</taxon>
        <taxon>Streptomyces</taxon>
    </lineage>
</organism>
<evidence type="ECO:0000256" key="1">
    <source>
        <dbReference type="SAM" id="MobiDB-lite"/>
    </source>
</evidence>
<dbReference type="RefSeq" id="WP_272170752.1">
    <property type="nucleotide sequence ID" value="NZ_JAQOSL010000021.1"/>
</dbReference>
<dbReference type="Proteomes" id="UP001596112">
    <property type="component" value="Unassembled WGS sequence"/>
</dbReference>
<feature type="region of interest" description="Disordered" evidence="1">
    <location>
        <begin position="33"/>
        <end position="109"/>
    </location>
</feature>
<evidence type="ECO:0000313" key="3">
    <source>
        <dbReference type="Proteomes" id="UP001596112"/>
    </source>
</evidence>
<keyword evidence="3" id="KW-1185">Reference proteome</keyword>
<feature type="compositionally biased region" description="Basic residues" evidence="1">
    <location>
        <begin position="51"/>
        <end position="69"/>
    </location>
</feature>
<proteinExistence type="predicted"/>
<feature type="compositionally biased region" description="Basic and acidic residues" evidence="1">
    <location>
        <begin position="81"/>
        <end position="95"/>
    </location>
</feature>
<name>A0ABW1B6M3_9ACTN</name>
<accession>A0ABW1B6M3</accession>
<protein>
    <submittedName>
        <fullName evidence="2">Uncharacterized protein</fullName>
    </submittedName>
</protein>
<comment type="caution">
    <text evidence="2">The sequence shown here is derived from an EMBL/GenBank/DDBJ whole genome shotgun (WGS) entry which is preliminary data.</text>
</comment>
<dbReference type="EMBL" id="JBHSNZ010000007">
    <property type="protein sequence ID" value="MFC5808353.1"/>
    <property type="molecule type" value="Genomic_DNA"/>
</dbReference>